<keyword evidence="12 13" id="KW-0998">Cell outer membrane</keyword>
<proteinExistence type="inferred from homology"/>
<feature type="signal peptide" evidence="15">
    <location>
        <begin position="1"/>
        <end position="29"/>
    </location>
</feature>
<dbReference type="Pfam" id="PF07715">
    <property type="entry name" value="Plug"/>
    <property type="match status" value="1"/>
</dbReference>
<name>A0A4P6L2W0_9BURK</name>
<dbReference type="PROSITE" id="PS51257">
    <property type="entry name" value="PROKAR_LIPOPROTEIN"/>
    <property type="match status" value="1"/>
</dbReference>
<evidence type="ECO:0000256" key="10">
    <source>
        <dbReference type="ARBA" id="ARBA00023136"/>
    </source>
</evidence>
<feature type="domain" description="TonB-dependent receptor plug" evidence="17">
    <location>
        <begin position="61"/>
        <end position="172"/>
    </location>
</feature>
<dbReference type="Gene3D" id="2.40.170.20">
    <property type="entry name" value="TonB-dependent receptor, beta-barrel domain"/>
    <property type="match status" value="1"/>
</dbReference>
<gene>
    <name evidence="18" type="ORF">EWM63_25350</name>
</gene>
<evidence type="ECO:0000256" key="8">
    <source>
        <dbReference type="ARBA" id="ARBA00023065"/>
    </source>
</evidence>
<dbReference type="InterPro" id="IPR036942">
    <property type="entry name" value="Beta-barrel_TonB_sf"/>
</dbReference>
<evidence type="ECO:0000313" key="18">
    <source>
        <dbReference type="EMBL" id="QBE65900.1"/>
    </source>
</evidence>
<evidence type="ECO:0000256" key="4">
    <source>
        <dbReference type="ARBA" id="ARBA00022452"/>
    </source>
</evidence>
<dbReference type="PANTHER" id="PTHR32552:SF81">
    <property type="entry name" value="TONB-DEPENDENT OUTER MEMBRANE RECEPTOR"/>
    <property type="match status" value="1"/>
</dbReference>
<keyword evidence="9 14" id="KW-0798">TonB box</keyword>
<keyword evidence="19" id="KW-1185">Reference proteome</keyword>
<evidence type="ECO:0000256" key="1">
    <source>
        <dbReference type="ARBA" id="ARBA00004571"/>
    </source>
</evidence>
<comment type="similarity">
    <text evidence="2 13 14">Belongs to the TonB-dependent receptor family.</text>
</comment>
<keyword evidence="8" id="KW-0406">Ion transport</keyword>
<dbReference type="InterPro" id="IPR000531">
    <property type="entry name" value="Beta-barrel_TonB"/>
</dbReference>
<reference evidence="18 19" key="1">
    <citation type="submission" date="2019-02" db="EMBL/GenBank/DDBJ databases">
        <title>Draft Genome Sequences of Six Type Strains of the Genus Massilia.</title>
        <authorList>
            <person name="Miess H."/>
            <person name="Frediansyhah A."/>
            <person name="Gross H."/>
        </authorList>
    </citation>
    <scope>NUCLEOTIDE SEQUENCE [LARGE SCALE GENOMIC DNA]</scope>
    <source>
        <strain evidence="18 19">DSM 17473</strain>
    </source>
</reference>
<feature type="chain" id="PRO_5020986673" evidence="15">
    <location>
        <begin position="30"/>
        <end position="698"/>
    </location>
</feature>
<dbReference type="RefSeq" id="WP_130189009.1">
    <property type="nucleotide sequence ID" value="NZ_CP035913.1"/>
</dbReference>
<dbReference type="KEGG" id="plue:EWM63_25350"/>
<dbReference type="InterPro" id="IPR039426">
    <property type="entry name" value="TonB-dep_rcpt-like"/>
</dbReference>
<dbReference type="Gene3D" id="2.170.130.10">
    <property type="entry name" value="TonB-dependent receptor, plug domain"/>
    <property type="match status" value="1"/>
</dbReference>
<keyword evidence="5" id="KW-0410">Iron transport</keyword>
<evidence type="ECO:0000256" key="12">
    <source>
        <dbReference type="ARBA" id="ARBA00023237"/>
    </source>
</evidence>
<evidence type="ECO:0000256" key="15">
    <source>
        <dbReference type="SAM" id="SignalP"/>
    </source>
</evidence>
<dbReference type="PROSITE" id="PS52016">
    <property type="entry name" value="TONB_DEPENDENT_REC_3"/>
    <property type="match status" value="1"/>
</dbReference>
<dbReference type="Proteomes" id="UP000290637">
    <property type="component" value="Chromosome"/>
</dbReference>
<dbReference type="OrthoDB" id="98353at2"/>
<dbReference type="PANTHER" id="PTHR32552">
    <property type="entry name" value="FERRICHROME IRON RECEPTOR-RELATED"/>
    <property type="match status" value="1"/>
</dbReference>
<keyword evidence="7" id="KW-0408">Iron</keyword>
<comment type="subcellular location">
    <subcellularLocation>
        <location evidence="1 13">Cell outer membrane</location>
        <topology evidence="1 13">Multi-pass membrane protein</topology>
    </subcellularLocation>
</comment>
<keyword evidence="6 13" id="KW-0812">Transmembrane</keyword>
<evidence type="ECO:0000256" key="5">
    <source>
        <dbReference type="ARBA" id="ARBA00022496"/>
    </source>
</evidence>
<dbReference type="AlphaFoldDB" id="A0A4P6L2W0"/>
<evidence type="ECO:0000256" key="9">
    <source>
        <dbReference type="ARBA" id="ARBA00023077"/>
    </source>
</evidence>
<evidence type="ECO:0000256" key="14">
    <source>
        <dbReference type="RuleBase" id="RU003357"/>
    </source>
</evidence>
<sequence length="698" mass="75539">MTIVKQQHFTAYPLIAISACLAASPVALAGDTPQPLPTVTITGELTSKPASDTARALAAEQARTPGGVTLVDTDTLYQRNVANTADMLRFVPGVWAASASGSDSTFISIRGSNLDAVDYDGSGVKLLQDGLPVTAADGNNHNRFVDPLGARHIVVARGANALAYGASTLGGAIEYITPTARDSAPLELFVNAGSHGQRQARVSAGVVQGAFDGIVTIDAKRRDGYRVHNRQQRDSVHANAGWRVNERVDTRLYVSYTRNDEELPGALTRTQWLADPDGADAAAVTGHYQWNVEASRVASRTTWRIDDDSSLTFGVSYEEQALYHPIVQNPFFSLLIDTTQRNAGASLRYQRKIGQHDLVAGVMQGRTTVKGGNYGNDGGRRTALATRVDNAADSTELFVLDRWNVAPRWTAVFGAQGVLADRDIRNTAVATGSVRNPKADYRSLNPRVGVIREVAPGVEAFANASRLYEAPTTYQMEDQVSGNDTALDAMHGASVEIGTRGEYTAGGAHWSWDVAAYYARLRNEILSVDDPSAPGTSLSQNIDATIHAGVEAALGARFTLDRVGAHRIEPRLSVLLNRFRFDDDALYGDKRLPAAPRHAVRGELLYRHVGGLYAGPTFDVIGKRYADFHNTYAIDHYALWGLRAGFSNKQVDVYLELRNLADREYIARHGVRAMAAPNAAILSGGEPRSAYFGARLRF</sequence>
<keyword evidence="11 18" id="KW-0675">Receptor</keyword>
<dbReference type="GO" id="GO:0009279">
    <property type="term" value="C:cell outer membrane"/>
    <property type="evidence" value="ECO:0007669"/>
    <property type="project" value="UniProtKB-SubCell"/>
</dbReference>
<evidence type="ECO:0000256" key="2">
    <source>
        <dbReference type="ARBA" id="ARBA00009810"/>
    </source>
</evidence>
<dbReference type="EMBL" id="CP035913">
    <property type="protein sequence ID" value="QBE65900.1"/>
    <property type="molecule type" value="Genomic_DNA"/>
</dbReference>
<evidence type="ECO:0000313" key="19">
    <source>
        <dbReference type="Proteomes" id="UP000290637"/>
    </source>
</evidence>
<protein>
    <submittedName>
        <fullName evidence="18">TonB-dependent receptor</fullName>
    </submittedName>
</protein>
<evidence type="ECO:0000256" key="13">
    <source>
        <dbReference type="PROSITE-ProRule" id="PRU01360"/>
    </source>
</evidence>
<dbReference type="Pfam" id="PF00593">
    <property type="entry name" value="TonB_dep_Rec_b-barrel"/>
    <property type="match status" value="1"/>
</dbReference>
<feature type="domain" description="TonB-dependent receptor-like beta-barrel" evidence="16">
    <location>
        <begin position="256"/>
        <end position="660"/>
    </location>
</feature>
<organism evidence="18 19">
    <name type="scientific">Pseudoduganella lutea</name>
    <dbReference type="NCBI Taxonomy" id="321985"/>
    <lineage>
        <taxon>Bacteria</taxon>
        <taxon>Pseudomonadati</taxon>
        <taxon>Pseudomonadota</taxon>
        <taxon>Betaproteobacteria</taxon>
        <taxon>Burkholderiales</taxon>
        <taxon>Oxalobacteraceae</taxon>
        <taxon>Telluria group</taxon>
        <taxon>Pseudoduganella</taxon>
    </lineage>
</organism>
<dbReference type="InterPro" id="IPR012910">
    <property type="entry name" value="Plug_dom"/>
</dbReference>
<keyword evidence="10 13" id="KW-0472">Membrane</keyword>
<keyword evidence="15" id="KW-0732">Signal</keyword>
<evidence type="ECO:0000256" key="6">
    <source>
        <dbReference type="ARBA" id="ARBA00022692"/>
    </source>
</evidence>
<evidence type="ECO:0000256" key="11">
    <source>
        <dbReference type="ARBA" id="ARBA00023170"/>
    </source>
</evidence>
<dbReference type="SUPFAM" id="SSF56935">
    <property type="entry name" value="Porins"/>
    <property type="match status" value="1"/>
</dbReference>
<dbReference type="InterPro" id="IPR037066">
    <property type="entry name" value="Plug_dom_sf"/>
</dbReference>
<evidence type="ECO:0000256" key="7">
    <source>
        <dbReference type="ARBA" id="ARBA00023004"/>
    </source>
</evidence>
<keyword evidence="4 13" id="KW-1134">Transmembrane beta strand</keyword>
<evidence type="ECO:0000256" key="3">
    <source>
        <dbReference type="ARBA" id="ARBA00022448"/>
    </source>
</evidence>
<keyword evidence="3 13" id="KW-0813">Transport</keyword>
<evidence type="ECO:0000259" key="17">
    <source>
        <dbReference type="Pfam" id="PF07715"/>
    </source>
</evidence>
<accession>A0A4P6L2W0</accession>
<evidence type="ECO:0000259" key="16">
    <source>
        <dbReference type="Pfam" id="PF00593"/>
    </source>
</evidence>
<dbReference type="GO" id="GO:0006826">
    <property type="term" value="P:iron ion transport"/>
    <property type="evidence" value="ECO:0007669"/>
    <property type="project" value="UniProtKB-KW"/>
</dbReference>